<feature type="region of interest" description="Disordered" evidence="1">
    <location>
        <begin position="34"/>
        <end position="53"/>
    </location>
</feature>
<dbReference type="PaxDb" id="6945-B7Q0P4"/>
<evidence type="ECO:0000313" key="4">
    <source>
        <dbReference type="Proteomes" id="UP000001555"/>
    </source>
</evidence>
<sequence>MPLRRAERRYSIDVFWTSQGGCSGRGVCATVDSHESSAESHGQYDKHSLGIVP</sequence>
<accession>B7Q0P4</accession>
<dbReference type="VEuPathDB" id="VectorBase:ISCW009698"/>
<evidence type="ECO:0000256" key="1">
    <source>
        <dbReference type="SAM" id="MobiDB-lite"/>
    </source>
</evidence>
<evidence type="ECO:0000313" key="3">
    <source>
        <dbReference type="EnsemblMetazoa" id="ISCW009698-PA"/>
    </source>
</evidence>
<evidence type="ECO:0000313" key="2">
    <source>
        <dbReference type="EMBL" id="EEC12416.1"/>
    </source>
</evidence>
<dbReference type="HOGENOM" id="CLU_3071027_0_0_1"/>
<dbReference type="EMBL" id="ABJB010183019">
    <property type="status" value="NOT_ANNOTATED_CDS"/>
    <property type="molecule type" value="Genomic_DNA"/>
</dbReference>
<dbReference type="VEuPathDB" id="VectorBase:ISCI009698"/>
<dbReference type="Proteomes" id="UP000001555">
    <property type="component" value="Unassembled WGS sequence"/>
</dbReference>
<protein>
    <submittedName>
        <fullName evidence="2 3">Uncharacterized protein</fullName>
    </submittedName>
</protein>
<dbReference type="AlphaFoldDB" id="B7Q0P4"/>
<organism>
    <name type="scientific">Ixodes scapularis</name>
    <name type="common">Black-legged tick</name>
    <name type="synonym">Deer tick</name>
    <dbReference type="NCBI Taxonomy" id="6945"/>
    <lineage>
        <taxon>Eukaryota</taxon>
        <taxon>Metazoa</taxon>
        <taxon>Ecdysozoa</taxon>
        <taxon>Arthropoda</taxon>
        <taxon>Chelicerata</taxon>
        <taxon>Arachnida</taxon>
        <taxon>Acari</taxon>
        <taxon>Parasitiformes</taxon>
        <taxon>Ixodida</taxon>
        <taxon>Ixodoidea</taxon>
        <taxon>Ixodidae</taxon>
        <taxon>Ixodinae</taxon>
        <taxon>Ixodes</taxon>
    </lineage>
</organism>
<gene>
    <name evidence="2" type="ORF">IscW_ISCW009698</name>
</gene>
<reference evidence="3" key="2">
    <citation type="submission" date="2020-05" db="UniProtKB">
        <authorList>
            <consortium name="EnsemblMetazoa"/>
        </authorList>
    </citation>
    <scope>IDENTIFICATION</scope>
    <source>
        <strain evidence="3">wikel</strain>
    </source>
</reference>
<keyword evidence="4" id="KW-1185">Reference proteome</keyword>
<reference evidence="2 4" key="1">
    <citation type="submission" date="2008-03" db="EMBL/GenBank/DDBJ databases">
        <title>Annotation of Ixodes scapularis.</title>
        <authorList>
            <consortium name="Ixodes scapularis Genome Project Consortium"/>
            <person name="Caler E."/>
            <person name="Hannick L.I."/>
            <person name="Bidwell S."/>
            <person name="Joardar V."/>
            <person name="Thiagarajan M."/>
            <person name="Amedeo P."/>
            <person name="Galinsky K.J."/>
            <person name="Schobel S."/>
            <person name="Inman J."/>
            <person name="Hostetler J."/>
            <person name="Miller J."/>
            <person name="Hammond M."/>
            <person name="Megy K."/>
            <person name="Lawson D."/>
            <person name="Kodira C."/>
            <person name="Sutton G."/>
            <person name="Meyer J."/>
            <person name="Hill C.A."/>
            <person name="Birren B."/>
            <person name="Nene V."/>
            <person name="Collins F."/>
            <person name="Alarcon-Chaidez F."/>
            <person name="Wikel S."/>
            <person name="Strausberg R."/>
        </authorList>
    </citation>
    <scope>NUCLEOTIDE SEQUENCE [LARGE SCALE GENOMIC DNA]</scope>
    <source>
        <strain evidence="4">Wikel</strain>
        <strain evidence="2">Wikel colony</strain>
    </source>
</reference>
<proteinExistence type="predicted"/>
<dbReference type="EnsemblMetazoa" id="ISCW009698-RA">
    <property type="protein sequence ID" value="ISCW009698-PA"/>
    <property type="gene ID" value="ISCW009698"/>
</dbReference>
<name>B7Q0P4_IXOSC</name>
<dbReference type="InParanoid" id="B7Q0P4"/>
<dbReference type="EMBL" id="DS833226">
    <property type="protein sequence ID" value="EEC12416.1"/>
    <property type="molecule type" value="Genomic_DNA"/>
</dbReference>